<evidence type="ECO:0000313" key="2">
    <source>
        <dbReference type="EMBL" id="WMT83132.1"/>
    </source>
</evidence>
<reference evidence="2 3" key="1">
    <citation type="submission" date="2022-07" db="EMBL/GenBank/DDBJ databases">
        <title>Genome sequence of Terrisporobacter mayombei DSM6539.</title>
        <authorList>
            <person name="Boeer T."/>
            <person name="Bengelsdorf F.R."/>
            <person name="Daniel R."/>
            <person name="Poehlein A."/>
        </authorList>
    </citation>
    <scope>NUCLEOTIDE SEQUENCE [LARGE SCALE GENOMIC DNA]</scope>
    <source>
        <strain evidence="2 3">DSM 6539</strain>
    </source>
</reference>
<dbReference type="Pfam" id="PF11368">
    <property type="entry name" value="DUF3169"/>
    <property type="match status" value="1"/>
</dbReference>
<evidence type="ECO:0000256" key="1">
    <source>
        <dbReference type="SAM" id="Phobius"/>
    </source>
</evidence>
<feature type="transmembrane region" description="Helical" evidence="1">
    <location>
        <begin position="143"/>
        <end position="163"/>
    </location>
</feature>
<proteinExistence type="predicted"/>
<feature type="transmembrane region" description="Helical" evidence="1">
    <location>
        <begin position="109"/>
        <end position="131"/>
    </location>
</feature>
<feature type="transmembrane region" description="Helical" evidence="1">
    <location>
        <begin position="52"/>
        <end position="76"/>
    </location>
</feature>
<accession>A0ABY9Q5F9</accession>
<feature type="transmembrane region" description="Helical" evidence="1">
    <location>
        <begin position="20"/>
        <end position="40"/>
    </location>
</feature>
<keyword evidence="1" id="KW-0472">Membrane</keyword>
<organism evidence="2 3">
    <name type="scientific">Terrisporobacter mayombei</name>
    <dbReference type="NCBI Taxonomy" id="1541"/>
    <lineage>
        <taxon>Bacteria</taxon>
        <taxon>Bacillati</taxon>
        <taxon>Bacillota</taxon>
        <taxon>Clostridia</taxon>
        <taxon>Peptostreptococcales</taxon>
        <taxon>Peptostreptococcaceae</taxon>
        <taxon>Terrisporobacter</taxon>
    </lineage>
</organism>
<feature type="transmembrane region" description="Helical" evidence="1">
    <location>
        <begin position="236"/>
        <end position="255"/>
    </location>
</feature>
<evidence type="ECO:0000313" key="3">
    <source>
        <dbReference type="Proteomes" id="UP001235030"/>
    </source>
</evidence>
<keyword evidence="3" id="KW-1185">Reference proteome</keyword>
<dbReference type="Proteomes" id="UP001235030">
    <property type="component" value="Chromosome"/>
</dbReference>
<gene>
    <name evidence="2" type="ORF">TEMA_36310</name>
</gene>
<feature type="transmembrane region" description="Helical" evidence="1">
    <location>
        <begin position="210"/>
        <end position="230"/>
    </location>
</feature>
<evidence type="ECO:0008006" key="4">
    <source>
        <dbReference type="Google" id="ProtNLM"/>
    </source>
</evidence>
<keyword evidence="1" id="KW-0812">Transmembrane</keyword>
<dbReference type="InterPro" id="IPR021509">
    <property type="entry name" value="DUF3169"/>
</dbReference>
<keyword evidence="1" id="KW-1133">Transmembrane helix</keyword>
<protein>
    <recommendedName>
        <fullName evidence="4">DUF3169 domain-containing protein</fullName>
    </recommendedName>
</protein>
<dbReference type="EMBL" id="CP101637">
    <property type="protein sequence ID" value="WMT83132.1"/>
    <property type="molecule type" value="Genomic_DNA"/>
</dbReference>
<name>A0ABY9Q5F9_9FIRM</name>
<sequence>MNNIRESEIKKEDKKAFKGFAIVLVISFIFGAILGEMSGYLKEILGDSVPSLLINILNVITPFASLIFSILLIIAYKIIYTNSRKEYELWKQTSEDDNTIDKIEEKLSYILLVTSINMILGLFFFGVGTILLPFDDMNGELSIIKVICYTIGFIICIVSSILIQNKIVNLEKEINPFLKGSVYDTKFSEKWVDSCDEAIKLSIYKSAYKAFSSVSTTCVILWIFCVLGSFLWDFGLLPITMVTIIWLVQTVSYCMESIKCSKSK</sequence>